<dbReference type="AlphaFoldDB" id="A0A0E2UEJ0"/>
<keyword evidence="2" id="KW-1003">Cell membrane</keyword>
<dbReference type="PANTHER" id="PTHR40064:SF1">
    <property type="entry name" value="MEMBRANE PROTEIN"/>
    <property type="match status" value="1"/>
</dbReference>
<dbReference type="InterPro" id="IPR038323">
    <property type="entry name" value="ArAE_1_C_sf"/>
</dbReference>
<evidence type="ECO:0000256" key="5">
    <source>
        <dbReference type="ARBA" id="ARBA00023136"/>
    </source>
</evidence>
<sequence length="323" mass="37124">MNIIERTLKMVFATVISILIAQYFKLDFASSAGIIALLSILDTRKSSLSVALSRFLSFFLAFAIAILIFKVTGYNLLAFSVYLLLTIPILYLFKLESGLVPITVLVSHLWAIQSIALSMLLNEFYIFVIGTCVALLFNSYMGSNQRKIAQYHRKVEEQMKTILFEMEADLLEESSQSSLSEIQHLESSLKEALGLVYRDSYNQLFQASNYQVHYFEMRKQQTKLMKQMFVSISKVSVTTRQSILLAHLIHETASQLSQGNPALTLIDDIEQLLETFRHEELPKTRLEFENRASLFQLLNDLESFILEKTNFYQTYQEGELTKR</sequence>
<dbReference type="InterPro" id="IPR021062">
    <property type="entry name" value="ArAE_1_C"/>
</dbReference>
<protein>
    <submittedName>
        <fullName evidence="6">Uncharacterized protein</fullName>
    </submittedName>
</protein>
<evidence type="ECO:0000313" key="6">
    <source>
        <dbReference type="EMBL" id="PCH12440.1"/>
    </source>
</evidence>
<comment type="caution">
    <text evidence="6">The sequence shown here is derived from an EMBL/GenBank/DDBJ whole genome shotgun (WGS) entry which is preliminary data.</text>
</comment>
<evidence type="ECO:0000256" key="4">
    <source>
        <dbReference type="ARBA" id="ARBA00022989"/>
    </source>
</evidence>
<dbReference type="PANTHER" id="PTHR40064">
    <property type="entry name" value="MEMBRANE PROTEIN-RELATED"/>
    <property type="match status" value="1"/>
</dbReference>
<comment type="subcellular location">
    <subcellularLocation>
        <location evidence="1">Cell membrane</location>
        <topology evidence="1">Multi-pass membrane protein</topology>
    </subcellularLocation>
</comment>
<evidence type="ECO:0000256" key="1">
    <source>
        <dbReference type="ARBA" id="ARBA00004651"/>
    </source>
</evidence>
<name>A0A0E2UEJ0_9STRE</name>
<dbReference type="EMBL" id="NSGR01000008">
    <property type="protein sequence ID" value="PCH12440.1"/>
    <property type="molecule type" value="Genomic_DNA"/>
</dbReference>
<dbReference type="Gene3D" id="1.20.120.940">
    <property type="entry name" value="Putative aromatic acid exporter, C-terminal domain"/>
    <property type="match status" value="1"/>
</dbReference>
<dbReference type="RefSeq" id="WP_003106967.1">
    <property type="nucleotide sequence ID" value="NZ_BAWT01000002.1"/>
</dbReference>
<gene>
    <name evidence="6" type="ORF">A9Y57_01155</name>
</gene>
<evidence type="ECO:0000313" key="7">
    <source>
        <dbReference type="Proteomes" id="UP000217465"/>
    </source>
</evidence>
<dbReference type="Pfam" id="PF11728">
    <property type="entry name" value="ArAE_1_C"/>
    <property type="match status" value="1"/>
</dbReference>
<dbReference type="Pfam" id="PF06081">
    <property type="entry name" value="ArAE_1"/>
    <property type="match status" value="1"/>
</dbReference>
<evidence type="ECO:0000256" key="2">
    <source>
        <dbReference type="ARBA" id="ARBA00022475"/>
    </source>
</evidence>
<dbReference type="GO" id="GO:0005886">
    <property type="term" value="C:plasma membrane"/>
    <property type="evidence" value="ECO:0007669"/>
    <property type="project" value="UniProtKB-SubCell"/>
</dbReference>
<dbReference type="OMA" id="YYHYFKM"/>
<accession>A0A0E2UEJ0</accession>
<dbReference type="InterPro" id="IPR010343">
    <property type="entry name" value="ArAE_1"/>
</dbReference>
<evidence type="ECO:0000256" key="3">
    <source>
        <dbReference type="ARBA" id="ARBA00022692"/>
    </source>
</evidence>
<dbReference type="Proteomes" id="UP000217465">
    <property type="component" value="Unassembled WGS sequence"/>
</dbReference>
<dbReference type="eggNOG" id="COG4129">
    <property type="taxonomic scope" value="Bacteria"/>
</dbReference>
<dbReference type="STRING" id="936154.STP_0807"/>
<keyword evidence="5" id="KW-0472">Membrane</keyword>
<keyword evidence="4" id="KW-1133">Transmembrane helix</keyword>
<organism evidence="6 7">
    <name type="scientific">Streptococcus parauberis</name>
    <dbReference type="NCBI Taxonomy" id="1348"/>
    <lineage>
        <taxon>Bacteria</taxon>
        <taxon>Bacillati</taxon>
        <taxon>Bacillota</taxon>
        <taxon>Bacilli</taxon>
        <taxon>Lactobacillales</taxon>
        <taxon>Streptococcaceae</taxon>
        <taxon>Streptococcus</taxon>
    </lineage>
</organism>
<proteinExistence type="predicted"/>
<reference evidence="6 7" key="1">
    <citation type="submission" date="2016-06" db="EMBL/GenBank/DDBJ databases">
        <authorList>
            <person name="Haines A.N."/>
            <person name="Council K.R."/>
        </authorList>
    </citation>
    <scope>NUCLEOTIDE SEQUENCE [LARGE SCALE GENOMIC DNA]</scope>
    <source>
        <strain evidence="6 7">SP158-29</strain>
    </source>
</reference>
<keyword evidence="3" id="KW-0812">Transmembrane</keyword>
<dbReference type="InterPro" id="IPR052984">
    <property type="entry name" value="UPF0421"/>
</dbReference>